<reference evidence="3" key="1">
    <citation type="submission" date="2023-07" db="EMBL/GenBank/DDBJ databases">
        <authorList>
            <person name="Colorado M.A."/>
            <person name="Villamil L.M."/>
            <person name="Melo J.F."/>
            <person name="Rodriguez J.A."/>
            <person name="Ruiz R.Y."/>
        </authorList>
    </citation>
    <scope>NUCLEOTIDE SEQUENCE [LARGE SCALE GENOMIC DNA]</scope>
    <source>
        <strain evidence="3">C33</strain>
    </source>
</reference>
<feature type="chain" id="PRO_5045608088" description="Porin domain-containing protein" evidence="1">
    <location>
        <begin position="22"/>
        <end position="370"/>
    </location>
</feature>
<comment type="caution">
    <text evidence="2">The sequence shown here is derived from an EMBL/GenBank/DDBJ whole genome shotgun (WGS) entry which is preliminary data.</text>
</comment>
<gene>
    <name evidence="2" type="ORF">RFV38_03845</name>
</gene>
<protein>
    <recommendedName>
        <fullName evidence="4">Porin domain-containing protein</fullName>
    </recommendedName>
</protein>
<dbReference type="Proteomes" id="UP001279681">
    <property type="component" value="Unassembled WGS sequence"/>
</dbReference>
<accession>A0ABU4W801</accession>
<keyword evidence="3" id="KW-1185">Reference proteome</keyword>
<organism evidence="2 3">
    <name type="scientific">Candidatus Cetobacterium colombiensis</name>
    <dbReference type="NCBI Taxonomy" id="3073100"/>
    <lineage>
        <taxon>Bacteria</taxon>
        <taxon>Fusobacteriati</taxon>
        <taxon>Fusobacteriota</taxon>
        <taxon>Fusobacteriia</taxon>
        <taxon>Fusobacteriales</taxon>
        <taxon>Fusobacteriaceae</taxon>
        <taxon>Cetobacterium</taxon>
    </lineage>
</organism>
<proteinExistence type="predicted"/>
<dbReference type="EMBL" id="JAVIKH010000003">
    <property type="protein sequence ID" value="MDX8335641.1"/>
    <property type="molecule type" value="Genomic_DNA"/>
</dbReference>
<evidence type="ECO:0000313" key="2">
    <source>
        <dbReference type="EMBL" id="MDX8335641.1"/>
    </source>
</evidence>
<evidence type="ECO:0008006" key="4">
    <source>
        <dbReference type="Google" id="ProtNLM"/>
    </source>
</evidence>
<keyword evidence="1" id="KW-0732">Signal</keyword>
<dbReference type="RefSeq" id="WP_320313047.1">
    <property type="nucleotide sequence ID" value="NZ_JAVIKH010000003.1"/>
</dbReference>
<evidence type="ECO:0000256" key="1">
    <source>
        <dbReference type="SAM" id="SignalP"/>
    </source>
</evidence>
<feature type="signal peptide" evidence="1">
    <location>
        <begin position="1"/>
        <end position="21"/>
    </location>
</feature>
<name>A0ABU4W801_9FUSO</name>
<sequence>MKKNKLFFLAAMCTLTSLSFAKESLETPNKVETTEIEVVEIIPAKETFKLSGEIEQQLEYRGNPAGTPKDSRSANFRFRPVQGKLKLSEELSMDFRARLQTRAESGQSKNDKSDMRLRWYYDHGNFMDSGVKLISRLRLEKDSPNKGTWFGDTDIDSPGIADTEYKLNYVSDIRVMADLKSLMPSMISKFQIGPAYRYTWNSDVSGLYGNGIGFDLETTLNLPWKFKLDTNVYGTQWYFGHDIASQKGVSTTKDNAFVVSYEVLLKNNWDLYKFNNNKTKLNFGIEYGLDPAQNSDTKIFKTTSARNKKPTDGYYYLKARNILGLSHKYTDATTMYINFVEEYGNRKTAANEARDWSWAPEVIVGWVTKF</sequence>
<evidence type="ECO:0000313" key="3">
    <source>
        <dbReference type="Proteomes" id="UP001279681"/>
    </source>
</evidence>